<comment type="caution">
    <text evidence="1">The sequence shown here is derived from an EMBL/GenBank/DDBJ whole genome shotgun (WGS) entry which is preliminary data.</text>
</comment>
<evidence type="ECO:0000313" key="2">
    <source>
        <dbReference type="Proteomes" id="UP001246858"/>
    </source>
</evidence>
<protein>
    <submittedName>
        <fullName evidence="1">Ferric-dicitrate binding protein FerR (Iron transport regulator)</fullName>
    </submittedName>
</protein>
<proteinExistence type="predicted"/>
<dbReference type="EMBL" id="JAVDTF010000001">
    <property type="protein sequence ID" value="MDR6782654.1"/>
    <property type="molecule type" value="Genomic_DNA"/>
</dbReference>
<accession>A0ACC6KU34</accession>
<dbReference type="Proteomes" id="UP001246858">
    <property type="component" value="Unassembled WGS sequence"/>
</dbReference>
<reference evidence="1" key="1">
    <citation type="submission" date="2023-07" db="EMBL/GenBank/DDBJ databases">
        <title>Sorghum-associated microbial communities from plants grown in Nebraska, USA.</title>
        <authorList>
            <person name="Schachtman D."/>
        </authorList>
    </citation>
    <scope>NUCLEOTIDE SEQUENCE</scope>
    <source>
        <strain evidence="1">2697</strain>
    </source>
</reference>
<sequence length="388" mass="43847">MTEQEQAAEFIHKYQQGELTPEQELRLNEWYLLYVAQNKNELTASQIEQTVKELRRKLPLQKPVKVYRLWLGIGGIAAAAIAAITTGIWLYQIGFSDSRRELSPTHFSNDIAPGTNKATLTLADGKVINLNDAKTGIKMDTDLRYNDNTPVISNEERKLVENTDKNEMKLSTPRGGTYQITLSDGTKVWLNAASSLTYTKALNKGGQRRVKLTGEAYFEVAKVFSPQRGGRAPFIVESKGQEVEVLGTHFNINSYADEEYVKTTLLEGSVKVSHRWPVKEGQTEVVLKPNQQAVLADNSKIQVNKVDAEASIAWKNGYFLFKGEHIEPIMRRLAYWYDIEVVYVGQKPKGQFRGVISRNNNLSEVLKMMELTGAVHFEIEGRKVYVKE</sequence>
<organism evidence="1 2">
    <name type="scientific">Pedobacter africanus</name>
    <dbReference type="NCBI Taxonomy" id="151894"/>
    <lineage>
        <taxon>Bacteria</taxon>
        <taxon>Pseudomonadati</taxon>
        <taxon>Bacteroidota</taxon>
        <taxon>Sphingobacteriia</taxon>
        <taxon>Sphingobacteriales</taxon>
        <taxon>Sphingobacteriaceae</taxon>
        <taxon>Pedobacter</taxon>
    </lineage>
</organism>
<keyword evidence="2" id="KW-1185">Reference proteome</keyword>
<evidence type="ECO:0000313" key="1">
    <source>
        <dbReference type="EMBL" id="MDR6782654.1"/>
    </source>
</evidence>
<name>A0ACC6KU34_9SPHI</name>
<gene>
    <name evidence="1" type="ORF">J2X78_001206</name>
</gene>